<dbReference type="EMBL" id="KZ678133">
    <property type="protein sequence ID" value="PSN68610.1"/>
    <property type="molecule type" value="Genomic_DNA"/>
</dbReference>
<reference evidence="2 3" key="1">
    <citation type="journal article" date="2018" name="Front. Microbiol.">
        <title>Genome-Wide Analysis of Corynespora cassiicola Leaf Fall Disease Putative Effectors.</title>
        <authorList>
            <person name="Lopez D."/>
            <person name="Ribeiro S."/>
            <person name="Label P."/>
            <person name="Fumanal B."/>
            <person name="Venisse J.S."/>
            <person name="Kohler A."/>
            <person name="de Oliveira R.R."/>
            <person name="Labutti K."/>
            <person name="Lipzen A."/>
            <person name="Lail K."/>
            <person name="Bauer D."/>
            <person name="Ohm R.A."/>
            <person name="Barry K.W."/>
            <person name="Spatafora J."/>
            <person name="Grigoriev I.V."/>
            <person name="Martin F.M."/>
            <person name="Pujade-Renaud V."/>
        </authorList>
    </citation>
    <scope>NUCLEOTIDE SEQUENCE [LARGE SCALE GENOMIC DNA]</scope>
    <source>
        <strain evidence="2 3">Philippines</strain>
    </source>
</reference>
<feature type="non-terminal residue" evidence="2">
    <location>
        <position position="1"/>
    </location>
</feature>
<evidence type="ECO:0000256" key="1">
    <source>
        <dbReference type="SAM" id="MobiDB-lite"/>
    </source>
</evidence>
<proteinExistence type="predicted"/>
<organism evidence="2 3">
    <name type="scientific">Corynespora cassiicola Philippines</name>
    <dbReference type="NCBI Taxonomy" id="1448308"/>
    <lineage>
        <taxon>Eukaryota</taxon>
        <taxon>Fungi</taxon>
        <taxon>Dikarya</taxon>
        <taxon>Ascomycota</taxon>
        <taxon>Pezizomycotina</taxon>
        <taxon>Dothideomycetes</taxon>
        <taxon>Pleosporomycetidae</taxon>
        <taxon>Pleosporales</taxon>
        <taxon>Corynesporascaceae</taxon>
        <taxon>Corynespora</taxon>
    </lineage>
</organism>
<evidence type="ECO:0000313" key="2">
    <source>
        <dbReference type="EMBL" id="PSN68610.1"/>
    </source>
</evidence>
<evidence type="ECO:0000313" key="3">
    <source>
        <dbReference type="Proteomes" id="UP000240883"/>
    </source>
</evidence>
<gene>
    <name evidence="2" type="ORF">BS50DRAFT_490567</name>
</gene>
<dbReference type="AlphaFoldDB" id="A0A2T2NT88"/>
<dbReference type="STRING" id="1448308.A0A2T2NT88"/>
<accession>A0A2T2NT88</accession>
<dbReference type="Proteomes" id="UP000240883">
    <property type="component" value="Unassembled WGS sequence"/>
</dbReference>
<keyword evidence="3" id="KW-1185">Reference proteome</keyword>
<protein>
    <submittedName>
        <fullName evidence="2">Uncharacterized protein</fullName>
    </submittedName>
</protein>
<feature type="compositionally biased region" description="Polar residues" evidence="1">
    <location>
        <begin position="1"/>
        <end position="48"/>
    </location>
</feature>
<name>A0A2T2NT88_CORCC</name>
<dbReference type="OrthoDB" id="4765225at2759"/>
<feature type="compositionally biased region" description="Basic and acidic residues" evidence="1">
    <location>
        <begin position="63"/>
        <end position="85"/>
    </location>
</feature>
<sequence>ASPGHSSNVSQPHANNAEGQEINQSRATDSLKNQDTASVQSPISNPSESGLGGQEEPTQSEAQMKRDPNEPDSGKREEVLKHGEN</sequence>
<feature type="region of interest" description="Disordered" evidence="1">
    <location>
        <begin position="1"/>
        <end position="85"/>
    </location>
</feature>